<dbReference type="GO" id="GO:0042985">
    <property type="term" value="P:negative regulation of amyloid precursor protein biosynthetic process"/>
    <property type="evidence" value="ECO:0007669"/>
    <property type="project" value="TreeGrafter"/>
</dbReference>
<dbReference type="PANTHER" id="PTHR10962:SF1">
    <property type="entry name" value="INTEGRAL MEMBRANE PROTEIN 2"/>
    <property type="match status" value="1"/>
</dbReference>
<comment type="subcellular location">
    <subcellularLocation>
        <location evidence="1 9">Membrane</location>
        <topology evidence="1 9">Single-pass type II membrane protein</topology>
    </subcellularLocation>
</comment>
<dbReference type="InterPro" id="IPR040145">
    <property type="entry name" value="ITM2"/>
</dbReference>
<evidence type="ECO:0000313" key="11">
    <source>
        <dbReference type="EnsemblMetazoa" id="XP_019767146.1"/>
    </source>
</evidence>
<evidence type="ECO:0000256" key="1">
    <source>
        <dbReference type="ARBA" id="ARBA00004606"/>
    </source>
</evidence>
<keyword evidence="4 9" id="KW-0735">Signal-anchor</keyword>
<reference evidence="12" key="1">
    <citation type="journal article" date="2013" name="Genome Biol.">
        <title>Draft genome of the mountain pine beetle, Dendroctonus ponderosae Hopkins, a major forest pest.</title>
        <authorList>
            <person name="Keeling C.I."/>
            <person name="Yuen M.M."/>
            <person name="Liao N.Y."/>
            <person name="Docking T.R."/>
            <person name="Chan S.K."/>
            <person name="Taylor G.A."/>
            <person name="Palmquist D.L."/>
            <person name="Jackman S.D."/>
            <person name="Nguyen A."/>
            <person name="Li M."/>
            <person name="Henderson H."/>
            <person name="Janes J.K."/>
            <person name="Zhao Y."/>
            <person name="Pandoh P."/>
            <person name="Moore R."/>
            <person name="Sperling F.A."/>
            <person name="Huber D.P."/>
            <person name="Birol I."/>
            <person name="Jones S.J."/>
            <person name="Bohlmann J."/>
        </authorList>
    </citation>
    <scope>NUCLEOTIDE SEQUENCE</scope>
</reference>
<dbReference type="InterPro" id="IPR007084">
    <property type="entry name" value="BRICHOS_dom"/>
</dbReference>
<evidence type="ECO:0000256" key="6">
    <source>
        <dbReference type="ARBA" id="ARBA00023136"/>
    </source>
</evidence>
<proteinExistence type="inferred from homology"/>
<protein>
    <recommendedName>
        <fullName evidence="9">Integral membrane protein 2</fullName>
    </recommendedName>
</protein>
<keyword evidence="7" id="KW-1015">Disulfide bond</keyword>
<dbReference type="GO" id="GO:0005794">
    <property type="term" value="C:Golgi apparatus"/>
    <property type="evidence" value="ECO:0007669"/>
    <property type="project" value="TreeGrafter"/>
</dbReference>
<evidence type="ECO:0000256" key="9">
    <source>
        <dbReference type="RuleBase" id="RU367061"/>
    </source>
</evidence>
<evidence type="ECO:0000259" key="10">
    <source>
        <dbReference type="PROSITE" id="PS50869"/>
    </source>
</evidence>
<evidence type="ECO:0000313" key="12">
    <source>
        <dbReference type="Proteomes" id="UP000019118"/>
    </source>
</evidence>
<keyword evidence="5 9" id="KW-1133">Transmembrane helix</keyword>
<name>A0AAR5Q214_DENPD</name>
<comment type="similarity">
    <text evidence="2 9">Belongs to the ITM2 family.</text>
</comment>
<keyword evidence="8" id="KW-0325">Glycoprotein</keyword>
<dbReference type="AlphaFoldDB" id="A0AAR5Q214"/>
<keyword evidence="3 9" id="KW-0812">Transmembrane</keyword>
<dbReference type="Pfam" id="PF04089">
    <property type="entry name" value="BRICHOS"/>
    <property type="match status" value="1"/>
</dbReference>
<evidence type="ECO:0000256" key="3">
    <source>
        <dbReference type="ARBA" id="ARBA00022692"/>
    </source>
</evidence>
<dbReference type="GO" id="GO:0070062">
    <property type="term" value="C:extracellular exosome"/>
    <property type="evidence" value="ECO:0007669"/>
    <property type="project" value="TreeGrafter"/>
</dbReference>
<dbReference type="GO" id="GO:0001540">
    <property type="term" value="F:amyloid-beta binding"/>
    <property type="evidence" value="ECO:0007669"/>
    <property type="project" value="TreeGrafter"/>
</dbReference>
<evidence type="ECO:0000256" key="5">
    <source>
        <dbReference type="ARBA" id="ARBA00022989"/>
    </source>
</evidence>
<dbReference type="EnsemblMetazoa" id="XM_019911587.1">
    <property type="protein sequence ID" value="XP_019767146.1"/>
    <property type="gene ID" value="LOC109542383"/>
</dbReference>
<dbReference type="PROSITE" id="PS50869">
    <property type="entry name" value="BRICHOS"/>
    <property type="match status" value="1"/>
</dbReference>
<evidence type="ECO:0000256" key="8">
    <source>
        <dbReference type="ARBA" id="ARBA00023180"/>
    </source>
</evidence>
<sequence length="308" mass="34672">MTILTKPFSEKKDNLDVPLVENDAALPEKHIGGPDVEAQTHHRRIIILPGHARRVTSTTLLWLLVVALAGASVGIVGGRMIYNEYIRVLSRPSYSTARGWVSIPKPATIDSDYGTSEEDPYASMFKNGDDRWSKEADDYFQENVDIDTVNDLEKIDVPNFKNGRTGRFIHDFNTNYTGILDVTGGRCFVMPLNRDKVLPPNSLFDLVHKMWDGYYRVNTEVIRETMRVVTPPLSDTSDIGVYINSECQSMPIYKLEKFVGGVVKRSASAEDQKQFAQFAGEGVLEFNILNMDEVLDYETKNNINQPAT</sequence>
<dbReference type="Proteomes" id="UP000019118">
    <property type="component" value="Unassembled WGS sequence"/>
</dbReference>
<keyword evidence="12" id="KW-1185">Reference proteome</keyword>
<evidence type="ECO:0000256" key="7">
    <source>
        <dbReference type="ARBA" id="ARBA00023157"/>
    </source>
</evidence>
<organism evidence="11 12">
    <name type="scientific">Dendroctonus ponderosae</name>
    <name type="common">Mountain pine beetle</name>
    <dbReference type="NCBI Taxonomy" id="77166"/>
    <lineage>
        <taxon>Eukaryota</taxon>
        <taxon>Metazoa</taxon>
        <taxon>Ecdysozoa</taxon>
        <taxon>Arthropoda</taxon>
        <taxon>Hexapoda</taxon>
        <taxon>Insecta</taxon>
        <taxon>Pterygota</taxon>
        <taxon>Neoptera</taxon>
        <taxon>Endopterygota</taxon>
        <taxon>Coleoptera</taxon>
        <taxon>Polyphaga</taxon>
        <taxon>Cucujiformia</taxon>
        <taxon>Curculionidae</taxon>
        <taxon>Scolytinae</taxon>
        <taxon>Dendroctonus</taxon>
    </lineage>
</organism>
<dbReference type="SMART" id="SM01039">
    <property type="entry name" value="BRICHOS"/>
    <property type="match status" value="1"/>
</dbReference>
<evidence type="ECO:0000256" key="2">
    <source>
        <dbReference type="ARBA" id="ARBA00006794"/>
    </source>
</evidence>
<dbReference type="PANTHER" id="PTHR10962">
    <property type="entry name" value="INTEGRAL TRANSMEMBRANE PROTEIN 2"/>
    <property type="match status" value="1"/>
</dbReference>
<keyword evidence="9" id="KW-1003">Cell membrane</keyword>
<evidence type="ECO:0000256" key="4">
    <source>
        <dbReference type="ARBA" id="ARBA00022968"/>
    </source>
</evidence>
<accession>A0AAR5Q214</accession>
<dbReference type="GO" id="GO:0005886">
    <property type="term" value="C:plasma membrane"/>
    <property type="evidence" value="ECO:0007669"/>
    <property type="project" value="UniProtKB-UniRule"/>
</dbReference>
<feature type="domain" description="BRICHOS" evidence="10">
    <location>
        <begin position="160"/>
        <end position="255"/>
    </location>
</feature>
<gene>
    <name evidence="11" type="primary">109542383</name>
</gene>
<feature type="transmembrane region" description="Helical" evidence="9">
    <location>
        <begin position="60"/>
        <end position="82"/>
    </location>
</feature>
<reference evidence="11" key="2">
    <citation type="submission" date="2024-08" db="UniProtKB">
        <authorList>
            <consortium name="EnsemblMetazoa"/>
        </authorList>
    </citation>
    <scope>IDENTIFICATION</scope>
</reference>
<keyword evidence="6 9" id="KW-0472">Membrane</keyword>